<accession>A0ACB9CVP5</accession>
<reference evidence="1 2" key="2">
    <citation type="journal article" date="2022" name="Mol. Ecol. Resour.">
        <title>The genomes of chicory, endive, great burdock and yacon provide insights into Asteraceae paleo-polyploidization history and plant inulin production.</title>
        <authorList>
            <person name="Fan W."/>
            <person name="Wang S."/>
            <person name="Wang H."/>
            <person name="Wang A."/>
            <person name="Jiang F."/>
            <person name="Liu H."/>
            <person name="Zhao H."/>
            <person name="Xu D."/>
            <person name="Zhang Y."/>
        </authorList>
    </citation>
    <scope>NUCLEOTIDE SEQUENCE [LARGE SCALE GENOMIC DNA]</scope>
    <source>
        <strain evidence="2">cv. Punajuju</strain>
        <tissue evidence="1">Leaves</tissue>
    </source>
</reference>
<evidence type="ECO:0000313" key="2">
    <source>
        <dbReference type="Proteomes" id="UP001055811"/>
    </source>
</evidence>
<name>A0ACB9CVP5_CICIN</name>
<gene>
    <name evidence="1" type="ORF">L2E82_28289</name>
</gene>
<evidence type="ECO:0000313" key="1">
    <source>
        <dbReference type="EMBL" id="KAI3738266.1"/>
    </source>
</evidence>
<reference evidence="2" key="1">
    <citation type="journal article" date="2022" name="Mol. Ecol. Resour.">
        <title>The genomes of chicory, endive, great burdock and yacon provide insights into Asteraceae palaeo-polyploidization history and plant inulin production.</title>
        <authorList>
            <person name="Fan W."/>
            <person name="Wang S."/>
            <person name="Wang H."/>
            <person name="Wang A."/>
            <person name="Jiang F."/>
            <person name="Liu H."/>
            <person name="Zhao H."/>
            <person name="Xu D."/>
            <person name="Zhang Y."/>
        </authorList>
    </citation>
    <scope>NUCLEOTIDE SEQUENCE [LARGE SCALE GENOMIC DNA]</scope>
    <source>
        <strain evidence="2">cv. Punajuju</strain>
    </source>
</reference>
<protein>
    <submittedName>
        <fullName evidence="1">Uncharacterized protein</fullName>
    </submittedName>
</protein>
<comment type="caution">
    <text evidence="1">The sequence shown here is derived from an EMBL/GenBank/DDBJ whole genome shotgun (WGS) entry which is preliminary data.</text>
</comment>
<organism evidence="1 2">
    <name type="scientific">Cichorium intybus</name>
    <name type="common">Chicory</name>
    <dbReference type="NCBI Taxonomy" id="13427"/>
    <lineage>
        <taxon>Eukaryota</taxon>
        <taxon>Viridiplantae</taxon>
        <taxon>Streptophyta</taxon>
        <taxon>Embryophyta</taxon>
        <taxon>Tracheophyta</taxon>
        <taxon>Spermatophyta</taxon>
        <taxon>Magnoliopsida</taxon>
        <taxon>eudicotyledons</taxon>
        <taxon>Gunneridae</taxon>
        <taxon>Pentapetalae</taxon>
        <taxon>asterids</taxon>
        <taxon>campanulids</taxon>
        <taxon>Asterales</taxon>
        <taxon>Asteraceae</taxon>
        <taxon>Cichorioideae</taxon>
        <taxon>Cichorieae</taxon>
        <taxon>Cichoriinae</taxon>
        <taxon>Cichorium</taxon>
    </lineage>
</organism>
<sequence>MPPLFIRLASCRNLVRCCRNLGWKSVRSFACTTWSGVSDSSLDTSHPLEKHETYMAFVRLVCQWDWGMDVRSDTLLNDVINNTNWDVVTFEISDDLFEALMEERLIEAIDRNGCLKEAWDVFKQMEEAGVEPDASTYRTYICGLCSKGKTDLAFQLREVVTDVHCYGALLRGYFQNGGIDKVLDLCKEMELRAIKTDHMFVRWVMQILCGLGKLDEALYMFKHFRQQSWFFLDAASFNIAIDAACKLGKMDDVMGLLEEMKGRKFKALGSTNQ</sequence>
<dbReference type="EMBL" id="CM042013">
    <property type="protein sequence ID" value="KAI3738266.1"/>
    <property type="molecule type" value="Genomic_DNA"/>
</dbReference>
<dbReference type="Proteomes" id="UP001055811">
    <property type="component" value="Linkage Group LG05"/>
</dbReference>
<proteinExistence type="predicted"/>
<keyword evidence="2" id="KW-1185">Reference proteome</keyword>